<evidence type="ECO:0000256" key="2">
    <source>
        <dbReference type="ARBA" id="ARBA00022692"/>
    </source>
</evidence>
<dbReference type="InterPro" id="IPR021147">
    <property type="entry name" value="DUF697"/>
</dbReference>
<dbReference type="InterPro" id="IPR027417">
    <property type="entry name" value="P-loop_NTPase"/>
</dbReference>
<dbReference type="Proteomes" id="UP001065613">
    <property type="component" value="Chromosome"/>
</dbReference>
<dbReference type="GO" id="GO:0016020">
    <property type="term" value="C:membrane"/>
    <property type="evidence" value="ECO:0007669"/>
    <property type="project" value="UniProtKB-SubCell"/>
</dbReference>
<gene>
    <name evidence="5" type="ORF">KA717_15775</name>
</gene>
<dbReference type="Pfam" id="PF05128">
    <property type="entry name" value="DUF697"/>
    <property type="match status" value="1"/>
</dbReference>
<protein>
    <submittedName>
        <fullName evidence="5">DUF697 domain-containing protein</fullName>
    </submittedName>
</protein>
<dbReference type="Gene3D" id="3.40.50.300">
    <property type="entry name" value="P-loop containing nucleotide triphosphate hydrolases"/>
    <property type="match status" value="1"/>
</dbReference>
<dbReference type="KEGG" id="wna:KA717_15775"/>
<keyword evidence="2" id="KW-0812">Transmembrane</keyword>
<keyword evidence="4" id="KW-0472">Membrane</keyword>
<proteinExistence type="predicted"/>
<organism evidence="5">
    <name type="scientific">Woronichinia naegeliana WA131</name>
    <dbReference type="NCBI Taxonomy" id="2824559"/>
    <lineage>
        <taxon>Bacteria</taxon>
        <taxon>Bacillati</taxon>
        <taxon>Cyanobacteriota</taxon>
        <taxon>Cyanophyceae</taxon>
        <taxon>Synechococcales</taxon>
        <taxon>Coelosphaeriaceae</taxon>
        <taxon>Woronichinia</taxon>
    </lineage>
</organism>
<dbReference type="AlphaFoldDB" id="A0A977L1V3"/>
<keyword evidence="3" id="KW-1133">Transmembrane helix</keyword>
<evidence type="ECO:0000256" key="4">
    <source>
        <dbReference type="ARBA" id="ARBA00023136"/>
    </source>
</evidence>
<name>A0A977L1V3_9CYAN</name>
<evidence type="ECO:0000256" key="1">
    <source>
        <dbReference type="ARBA" id="ARBA00004141"/>
    </source>
</evidence>
<evidence type="ECO:0000256" key="3">
    <source>
        <dbReference type="ARBA" id="ARBA00022989"/>
    </source>
</evidence>
<reference evidence="5" key="1">
    <citation type="submission" date="2021-04" db="EMBL/GenBank/DDBJ databases">
        <title>Genome sequence of Woronichinia naegeliana from Washington state freshwater lake bloom.</title>
        <authorList>
            <person name="Dreher T.W."/>
        </authorList>
    </citation>
    <scope>NUCLEOTIDE SEQUENCE</scope>
    <source>
        <strain evidence="5">WA131</strain>
    </source>
</reference>
<comment type="subcellular location">
    <subcellularLocation>
        <location evidence="1">Membrane</location>
        <topology evidence="1">Multi-pass membrane protein</topology>
    </subcellularLocation>
</comment>
<accession>A0A977L1V3</accession>
<dbReference type="EMBL" id="CP073041">
    <property type="protein sequence ID" value="UXE63877.1"/>
    <property type="molecule type" value="Genomic_DNA"/>
</dbReference>
<sequence>MGIPGRKPLLMTGMALCLLLGAWEGLHTHILAVGQWGLWGLTLLGLGIWSLKRPAKVASSSPLAPLSVETVSTAIATTQHCLETIAQDNPDLDLRDLALPNLAQGLERTTLTIGITGGKRTGKTAFKALVESQAWSKKLGLTWLETDPLFLEKESLDPLQSLTQVDLVLFLTNGDLTDPEWQCVESLHRQYYHCLLLFNKQDQYSLSDRQEILQQLQHHWQTIAPLEDVLSMAAAPQPIAVRKHQMNGTVEEIWEQPNPDLGNLSQRLDHLIQSEKERLLLGTLWREVQQIKITAQTRLNQIRRDRALPIIEQYQWLAAGTALINPIASVDLLATAAINGQMVLDLGKIYQQKLSLSQAGTVATTLAQLMVKLGLVELSTQALGSILKTQPLTYVAGGALQGISAAYLTRVAGLSLVEYMQEAEVNLNTNHGLNIENLSQKIRQVFEQTQRYSWLQNFAQQTLNQVKGNASIKLGLSN</sequence>
<evidence type="ECO:0000313" key="5">
    <source>
        <dbReference type="EMBL" id="UXE63877.1"/>
    </source>
</evidence>